<dbReference type="GO" id="GO:0005216">
    <property type="term" value="F:monoatomic ion channel activity"/>
    <property type="evidence" value="ECO:0007669"/>
    <property type="project" value="InterPro"/>
</dbReference>
<dbReference type="PRINTS" id="PR00251">
    <property type="entry name" value="BACTRLOPSIN"/>
</dbReference>
<evidence type="ECO:0000256" key="11">
    <source>
        <dbReference type="SAM" id="Phobius"/>
    </source>
</evidence>
<reference evidence="12 13" key="1">
    <citation type="journal article" date="2019" name="Nat. Commun.">
        <title>A new type of DNA phosphorothioation-based antiviral system in archaea.</title>
        <authorList>
            <person name="Xiong L."/>
            <person name="Liu S."/>
            <person name="Chen S."/>
            <person name="Xiao Y."/>
            <person name="Zhu B."/>
            <person name="Gao Y."/>
            <person name="Zhang Y."/>
            <person name="Chen B."/>
            <person name="Luo J."/>
            <person name="Deng Z."/>
            <person name="Chen X."/>
            <person name="Wang L."/>
            <person name="Chen S."/>
        </authorList>
    </citation>
    <scope>NUCLEOTIDE SEQUENCE [LARGE SCALE GENOMIC DNA]</scope>
    <source>
        <strain evidence="12 13">CBA1105</strain>
    </source>
</reference>
<dbReference type="CDD" id="cd15029">
    <property type="entry name" value="7tm_SRI_SRII"/>
    <property type="match status" value="1"/>
</dbReference>
<dbReference type="GO" id="GO:0016020">
    <property type="term" value="C:membrane"/>
    <property type="evidence" value="ECO:0007669"/>
    <property type="project" value="UniProtKB-SubCell"/>
</dbReference>
<keyword evidence="10" id="KW-0675">Receptor</keyword>
<dbReference type="Proteomes" id="UP000296706">
    <property type="component" value="Chromosome"/>
</dbReference>
<keyword evidence="3" id="KW-0600">Photoreceptor protein</keyword>
<keyword evidence="9 11" id="KW-0472">Membrane</keyword>
<dbReference type="PROSITE" id="PS00327">
    <property type="entry name" value="BACTERIAL_OPSIN_RET"/>
    <property type="match status" value="1"/>
</dbReference>
<dbReference type="Pfam" id="PF01036">
    <property type="entry name" value="Bac_rhodopsin"/>
    <property type="match status" value="1"/>
</dbReference>
<feature type="transmembrane region" description="Helical" evidence="11">
    <location>
        <begin position="101"/>
        <end position="121"/>
    </location>
</feature>
<feature type="transmembrane region" description="Helical" evidence="11">
    <location>
        <begin position="6"/>
        <end position="26"/>
    </location>
</feature>
<evidence type="ECO:0000256" key="4">
    <source>
        <dbReference type="ARBA" id="ARBA00022606"/>
    </source>
</evidence>
<dbReference type="STRING" id="1457250.GCA_000755225_02293"/>
<dbReference type="GO" id="GO:0007602">
    <property type="term" value="P:phototransduction"/>
    <property type="evidence" value="ECO:0007669"/>
    <property type="project" value="UniProtKB-KW"/>
</dbReference>
<comment type="similarity">
    <text evidence="2">Belongs to the archaeal/bacterial/fungal opsin family.</text>
</comment>
<keyword evidence="13" id="KW-1185">Reference proteome</keyword>
<dbReference type="SUPFAM" id="SSF81321">
    <property type="entry name" value="Family A G protein-coupled receptor-like"/>
    <property type="match status" value="1"/>
</dbReference>
<proteinExistence type="inferred from homology"/>
<evidence type="ECO:0000256" key="3">
    <source>
        <dbReference type="ARBA" id="ARBA00022543"/>
    </source>
</evidence>
<keyword evidence="8" id="KW-0157">Chromophore</keyword>
<keyword evidence="4" id="KW-0716">Sensory transduction</keyword>
<dbReference type="Gene3D" id="1.20.1070.10">
    <property type="entry name" value="Rhodopsin 7-helix transmembrane proteins"/>
    <property type="match status" value="1"/>
</dbReference>
<name>A0A4D6H7W4_9EURY</name>
<sequence length="241" mass="25917">MALFTITTWFALGTAGMALGTLLLAWGYTQLAEDHRFAFVDLIAVTGIATVAYGLMALDVGAIVTARGATLYVPRYVDWLLTTPLHVIYLGWLAGADRRTITILATLQAATIVFGFAGGLVATPLNFLLFGVGALLFVGVVWLLFDEVAARAREQNDQRLALYRTLRNFVIVLWLVYPVIWLLGGTGFGVMDTETTSLVVTYIDVVAKVGFGLIAFSGLQDIAFLQADASDVEGSAIQSAD</sequence>
<feature type="transmembrane region" description="Helical" evidence="11">
    <location>
        <begin position="76"/>
        <end position="94"/>
    </location>
</feature>
<feature type="transmembrane region" description="Helical" evidence="11">
    <location>
        <begin position="38"/>
        <end position="56"/>
    </location>
</feature>
<keyword evidence="7 11" id="KW-1133">Transmembrane helix</keyword>
<evidence type="ECO:0000313" key="13">
    <source>
        <dbReference type="Proteomes" id="UP000296706"/>
    </source>
</evidence>
<protein>
    <submittedName>
        <fullName evidence="12">Sensory rhodopsin-2</fullName>
    </submittedName>
</protein>
<dbReference type="GeneID" id="39846209"/>
<dbReference type="SMART" id="SM01021">
    <property type="entry name" value="Bac_rhodopsin"/>
    <property type="match status" value="1"/>
</dbReference>
<dbReference type="RefSeq" id="WP_136342249.1">
    <property type="nucleotide sequence ID" value="NZ_CP031310.1"/>
</dbReference>
<evidence type="ECO:0000256" key="7">
    <source>
        <dbReference type="ARBA" id="ARBA00022989"/>
    </source>
</evidence>
<dbReference type="GO" id="GO:0009881">
    <property type="term" value="F:photoreceptor activity"/>
    <property type="evidence" value="ECO:0007669"/>
    <property type="project" value="UniProtKB-KW"/>
</dbReference>
<organism evidence="12 13">
    <name type="scientific">Halapricum salinum</name>
    <dbReference type="NCBI Taxonomy" id="1457250"/>
    <lineage>
        <taxon>Archaea</taxon>
        <taxon>Methanobacteriati</taxon>
        <taxon>Methanobacteriota</taxon>
        <taxon>Stenosarchaea group</taxon>
        <taxon>Halobacteria</taxon>
        <taxon>Halobacteriales</taxon>
        <taxon>Haloarculaceae</taxon>
        <taxon>Halapricum</taxon>
    </lineage>
</organism>
<dbReference type="InterPro" id="IPR018229">
    <property type="entry name" value="Rhodopsin_retinal_BS"/>
</dbReference>
<dbReference type="PANTHER" id="PTHR28286">
    <property type="match status" value="1"/>
</dbReference>
<dbReference type="InterPro" id="IPR001425">
    <property type="entry name" value="Arc/bac/fun_rhodopsins"/>
</dbReference>
<evidence type="ECO:0000256" key="5">
    <source>
        <dbReference type="ARBA" id="ARBA00022692"/>
    </source>
</evidence>
<dbReference type="KEGG" id="hsn:DV733_00020"/>
<evidence type="ECO:0000256" key="8">
    <source>
        <dbReference type="ARBA" id="ARBA00022991"/>
    </source>
</evidence>
<keyword evidence="5 11" id="KW-0812">Transmembrane</keyword>
<feature type="transmembrane region" description="Helical" evidence="11">
    <location>
        <begin position="166"/>
        <end position="184"/>
    </location>
</feature>
<feature type="transmembrane region" description="Helical" evidence="11">
    <location>
        <begin position="196"/>
        <end position="216"/>
    </location>
</feature>
<evidence type="ECO:0000256" key="6">
    <source>
        <dbReference type="ARBA" id="ARBA00022925"/>
    </source>
</evidence>
<dbReference type="AlphaFoldDB" id="A0A4D6H7W4"/>
<dbReference type="OrthoDB" id="330248at2157"/>
<evidence type="ECO:0000256" key="10">
    <source>
        <dbReference type="ARBA" id="ARBA00023170"/>
    </source>
</evidence>
<accession>A0A4D6H7W4</accession>
<evidence type="ECO:0000313" key="12">
    <source>
        <dbReference type="EMBL" id="QCC49705.1"/>
    </source>
</evidence>
<evidence type="ECO:0000256" key="9">
    <source>
        <dbReference type="ARBA" id="ARBA00023136"/>
    </source>
</evidence>
<evidence type="ECO:0000256" key="2">
    <source>
        <dbReference type="ARBA" id="ARBA00008130"/>
    </source>
</evidence>
<dbReference type="EMBL" id="CP031310">
    <property type="protein sequence ID" value="QCC49705.1"/>
    <property type="molecule type" value="Genomic_DNA"/>
</dbReference>
<evidence type="ECO:0000256" key="1">
    <source>
        <dbReference type="ARBA" id="ARBA00004141"/>
    </source>
</evidence>
<comment type="subcellular location">
    <subcellularLocation>
        <location evidence="1">Membrane</location>
        <topology evidence="1">Multi-pass membrane protein</topology>
    </subcellularLocation>
</comment>
<gene>
    <name evidence="12" type="ORF">DV733_00020</name>
</gene>
<feature type="transmembrane region" description="Helical" evidence="11">
    <location>
        <begin position="127"/>
        <end position="145"/>
    </location>
</feature>
<dbReference type="PANTHER" id="PTHR28286:SF2">
    <property type="entry name" value="BACTERIORHODOPSIN _OPSIN, NOPA (EUROFUNG)"/>
    <property type="match status" value="1"/>
</dbReference>
<keyword evidence="6" id="KW-0681">Retinal protein</keyword>